<name>A0A8S2TZV4_9BILA</name>
<sequence>MYAKARENEGRFKEACAAYMKAGEWENAI</sequence>
<protein>
    <submittedName>
        <fullName evidence="1">Uncharacterized protein</fullName>
    </submittedName>
</protein>
<proteinExistence type="predicted"/>
<feature type="non-terminal residue" evidence="1">
    <location>
        <position position="1"/>
    </location>
</feature>
<dbReference type="AlphaFoldDB" id="A0A8S2TZV4"/>
<accession>A0A8S2TZV4</accession>
<organism evidence="1 2">
    <name type="scientific">Rotaria magnacalcarata</name>
    <dbReference type="NCBI Taxonomy" id="392030"/>
    <lineage>
        <taxon>Eukaryota</taxon>
        <taxon>Metazoa</taxon>
        <taxon>Spiralia</taxon>
        <taxon>Gnathifera</taxon>
        <taxon>Rotifera</taxon>
        <taxon>Eurotatoria</taxon>
        <taxon>Bdelloidea</taxon>
        <taxon>Philodinida</taxon>
        <taxon>Philodinidae</taxon>
        <taxon>Rotaria</taxon>
    </lineage>
</organism>
<comment type="caution">
    <text evidence="1">The sequence shown here is derived from an EMBL/GenBank/DDBJ whole genome shotgun (WGS) entry which is preliminary data.</text>
</comment>
<feature type="non-terminal residue" evidence="1">
    <location>
        <position position="29"/>
    </location>
</feature>
<gene>
    <name evidence="1" type="ORF">BYL167_LOCUS27063</name>
</gene>
<dbReference type="EMBL" id="CAJOBH010033545">
    <property type="protein sequence ID" value="CAF4290280.1"/>
    <property type="molecule type" value="Genomic_DNA"/>
</dbReference>
<dbReference type="Proteomes" id="UP000681967">
    <property type="component" value="Unassembled WGS sequence"/>
</dbReference>
<reference evidence="1" key="1">
    <citation type="submission" date="2021-02" db="EMBL/GenBank/DDBJ databases">
        <authorList>
            <person name="Nowell W R."/>
        </authorList>
    </citation>
    <scope>NUCLEOTIDE SEQUENCE</scope>
</reference>
<evidence type="ECO:0000313" key="1">
    <source>
        <dbReference type="EMBL" id="CAF4290280.1"/>
    </source>
</evidence>
<evidence type="ECO:0000313" key="2">
    <source>
        <dbReference type="Proteomes" id="UP000681967"/>
    </source>
</evidence>